<dbReference type="GO" id="GO:0003924">
    <property type="term" value="F:GTPase activity"/>
    <property type="evidence" value="ECO:0007669"/>
    <property type="project" value="InterPro"/>
</dbReference>
<keyword evidence="4" id="KW-1000">Mitochondrion outer membrane</keyword>
<proteinExistence type="predicted"/>
<evidence type="ECO:0000256" key="9">
    <source>
        <dbReference type="ARBA" id="ARBA00023134"/>
    </source>
</evidence>
<dbReference type="EMBL" id="HACA01023510">
    <property type="protein sequence ID" value="CDW40871.1"/>
    <property type="molecule type" value="Transcribed_RNA"/>
</dbReference>
<dbReference type="CTD" id="31581"/>
<evidence type="ECO:0000313" key="12">
    <source>
        <dbReference type="EMBL" id="CDW40871.1"/>
    </source>
</evidence>
<dbReference type="PROSITE" id="PS51718">
    <property type="entry name" value="G_DYNAMIN_2"/>
    <property type="match status" value="1"/>
</dbReference>
<dbReference type="GO" id="GO:0051646">
    <property type="term" value="P:mitochondrion localization"/>
    <property type="evidence" value="ECO:0007669"/>
    <property type="project" value="TreeGrafter"/>
</dbReference>
<feature type="domain" description="Dynamin-type G" evidence="11">
    <location>
        <begin position="94"/>
        <end position="347"/>
    </location>
</feature>
<protein>
    <recommendedName>
        <fullName evidence="11">Dynamin-type G domain-containing protein</fullName>
    </recommendedName>
</protein>
<keyword evidence="6" id="KW-1133">Transmembrane helix</keyword>
<dbReference type="AlphaFoldDB" id="A0A0K2UT51"/>
<dbReference type="GO" id="GO:0005741">
    <property type="term" value="C:mitochondrial outer membrane"/>
    <property type="evidence" value="ECO:0007669"/>
    <property type="project" value="UniProtKB-SubCell"/>
</dbReference>
<evidence type="ECO:0000256" key="7">
    <source>
        <dbReference type="ARBA" id="ARBA00023054"/>
    </source>
</evidence>
<name>A0A0K2UT51_LEPSM</name>
<dbReference type="Pfam" id="PF00350">
    <property type="entry name" value="Dynamin_N"/>
    <property type="match status" value="1"/>
</dbReference>
<evidence type="ECO:0000256" key="8">
    <source>
        <dbReference type="ARBA" id="ARBA00023128"/>
    </source>
</evidence>
<dbReference type="InterPro" id="IPR006884">
    <property type="entry name" value="Fzo/mitofusin_HR2"/>
</dbReference>
<sequence>MITSVMSNTILDSRPTVDYGYSSTKSPSTSDENLQRFVKAKRKINEIYKDLDDYVGKVDELIDRVPDELEMKEMASDILKDNKIKVNGIRVVLRRDHMKVVFFGRTSNGKSTTINALLRDRILPTGIGHTTSCFLQVEASPDGSSYILTEDSDEHKKCDSISQLANALSTESLDPNAKVRLFWPSKNCPMLGSEVVVIDSPGIDVEADLDEWIDKYCQDSDVFVLVANAESTLMITEKKFFHKVSERFSKPNIFILHNRSDAFAGEEKQEQVKAQHTNRAIKFLCDELGVCSTRAEAEDRIFFISAKEAIQARSCEDRGVSPSISTDDFFPRYLEFQNFEKKFTSCLSETAVKTKFATHTRGGVSVIDSILKLMGNIQSQSLANLDAQSLERKKLLDRKCFIQNQLQILTSEVKERISFFTEDIEYKVGKAMNEEIQKLSVLVDEFEHPFHSDPTVLNVYKTQLNKYLESGVGSNLKSRLSTDLQMNIEKHQQEMIDRMTRLLPKERQQFSRNILPRRETFEVLYHLNCENLCSDFQEDIRFRFSLGFKSLINKLSGLFSNSPKQHSTNVHHSYSKTISRSRSLDSVPPREFYSSYNNDPSDDASLSFLAKVAVASVSSHGAMGSLLLGGFILKTVGWRAIALTGALYGGLYGYERLTWTAQAQAREFKRQYVYHAARKFRLIVDMTSANCSHQVQQELSSTFARLCHLVDETVCDINEDIKHVDEVLKNLNATAEESKVLKNKASYIRGELELFEKTFLNGKGS</sequence>
<dbReference type="InterPro" id="IPR027094">
    <property type="entry name" value="Mitofusin_fam"/>
</dbReference>
<keyword evidence="10" id="KW-0472">Membrane</keyword>
<evidence type="ECO:0000256" key="2">
    <source>
        <dbReference type="ARBA" id="ARBA00022692"/>
    </source>
</evidence>
<dbReference type="InterPro" id="IPR027417">
    <property type="entry name" value="P-loop_NTPase"/>
</dbReference>
<comment type="subcellular location">
    <subcellularLocation>
        <location evidence="1">Mitochondrion outer membrane</location>
        <topology evidence="1">Multi-pass membrane protein</topology>
    </subcellularLocation>
</comment>
<dbReference type="InterPro" id="IPR045063">
    <property type="entry name" value="Dynamin_N"/>
</dbReference>
<dbReference type="Gene3D" id="3.40.50.300">
    <property type="entry name" value="P-loop containing nucleotide triphosphate hydrolases"/>
    <property type="match status" value="1"/>
</dbReference>
<dbReference type="SUPFAM" id="SSF111479">
    <property type="entry name" value="Fzo-like conserved region"/>
    <property type="match status" value="1"/>
</dbReference>
<dbReference type="PANTHER" id="PTHR10465">
    <property type="entry name" value="TRANSMEMBRANE GTPASE FZO1"/>
    <property type="match status" value="1"/>
</dbReference>
<evidence type="ECO:0000256" key="4">
    <source>
        <dbReference type="ARBA" id="ARBA00022787"/>
    </source>
</evidence>
<evidence type="ECO:0000256" key="3">
    <source>
        <dbReference type="ARBA" id="ARBA00022741"/>
    </source>
</evidence>
<dbReference type="Pfam" id="PF04799">
    <property type="entry name" value="Fzo_mitofusin"/>
    <property type="match status" value="1"/>
</dbReference>
<dbReference type="PANTHER" id="PTHR10465:SF3">
    <property type="entry name" value="TRANSMEMBRANE GTPASE MARF-RELATED"/>
    <property type="match status" value="1"/>
</dbReference>
<dbReference type="KEGG" id="lsm:121117670"/>
<keyword evidence="7" id="KW-0175">Coiled coil</keyword>
<accession>A0A0K2UT51</accession>
<dbReference type="Gene3D" id="1.20.5.110">
    <property type="match status" value="1"/>
</dbReference>
<evidence type="ECO:0000256" key="5">
    <source>
        <dbReference type="ARBA" id="ARBA00022801"/>
    </source>
</evidence>
<dbReference type="FunFam" id="3.40.50.300:FF:002843">
    <property type="entry name" value="Mitofusin 2"/>
    <property type="match status" value="1"/>
</dbReference>
<evidence type="ECO:0000256" key="10">
    <source>
        <dbReference type="ARBA" id="ARBA00023136"/>
    </source>
</evidence>
<keyword evidence="8" id="KW-0496">Mitochondrion</keyword>
<organism evidence="12">
    <name type="scientific">Lepeophtheirus salmonis</name>
    <name type="common">Salmon louse</name>
    <name type="synonym">Caligus salmonis</name>
    <dbReference type="NCBI Taxonomy" id="72036"/>
    <lineage>
        <taxon>Eukaryota</taxon>
        <taxon>Metazoa</taxon>
        <taxon>Ecdysozoa</taxon>
        <taxon>Arthropoda</taxon>
        <taxon>Crustacea</taxon>
        <taxon>Multicrustacea</taxon>
        <taxon>Hexanauplia</taxon>
        <taxon>Copepoda</taxon>
        <taxon>Siphonostomatoida</taxon>
        <taxon>Caligidae</taxon>
        <taxon>Lepeophtheirus</taxon>
    </lineage>
</organism>
<evidence type="ECO:0000256" key="1">
    <source>
        <dbReference type="ARBA" id="ARBA00004374"/>
    </source>
</evidence>
<evidence type="ECO:0000256" key="6">
    <source>
        <dbReference type="ARBA" id="ARBA00022989"/>
    </source>
</evidence>
<keyword evidence="2" id="KW-0812">Transmembrane</keyword>
<dbReference type="InterPro" id="IPR030381">
    <property type="entry name" value="G_DYNAMIN_dom"/>
</dbReference>
<keyword evidence="3" id="KW-0547">Nucleotide-binding</keyword>
<dbReference type="SUPFAM" id="SSF52540">
    <property type="entry name" value="P-loop containing nucleoside triphosphate hydrolases"/>
    <property type="match status" value="1"/>
</dbReference>
<dbReference type="OrthoDB" id="6256226at2759"/>
<dbReference type="CDD" id="cd09912">
    <property type="entry name" value="DLP_2"/>
    <property type="match status" value="1"/>
</dbReference>
<keyword evidence="9" id="KW-0342">GTP-binding</keyword>
<dbReference type="GO" id="GO:0005525">
    <property type="term" value="F:GTP binding"/>
    <property type="evidence" value="ECO:0007669"/>
    <property type="project" value="UniProtKB-KW"/>
</dbReference>
<dbReference type="RefSeq" id="XP_040568065.1">
    <property type="nucleotide sequence ID" value="XM_040712131.2"/>
</dbReference>
<dbReference type="GO" id="GO:0008053">
    <property type="term" value="P:mitochondrial fusion"/>
    <property type="evidence" value="ECO:0007669"/>
    <property type="project" value="InterPro"/>
</dbReference>
<keyword evidence="5" id="KW-0378">Hydrolase</keyword>
<evidence type="ECO:0000259" key="11">
    <source>
        <dbReference type="PROSITE" id="PS51718"/>
    </source>
</evidence>
<dbReference type="GeneID" id="121117670"/>
<reference evidence="12" key="1">
    <citation type="submission" date="2014-05" db="EMBL/GenBank/DDBJ databases">
        <authorList>
            <person name="Chronopoulou M."/>
        </authorList>
    </citation>
    <scope>NUCLEOTIDE SEQUENCE</scope>
    <source>
        <tissue evidence="12">Whole organism</tissue>
    </source>
</reference>